<evidence type="ECO:0000256" key="1">
    <source>
        <dbReference type="ARBA" id="ARBA00004370"/>
    </source>
</evidence>
<dbReference type="AlphaFoldDB" id="A0AAD2PWA5"/>
<organism evidence="8 9">
    <name type="scientific">Cylindrotheca closterium</name>
    <dbReference type="NCBI Taxonomy" id="2856"/>
    <lineage>
        <taxon>Eukaryota</taxon>
        <taxon>Sar</taxon>
        <taxon>Stramenopiles</taxon>
        <taxon>Ochrophyta</taxon>
        <taxon>Bacillariophyta</taxon>
        <taxon>Bacillariophyceae</taxon>
        <taxon>Bacillariophycidae</taxon>
        <taxon>Bacillariales</taxon>
        <taxon>Bacillariaceae</taxon>
        <taxon>Cylindrotheca</taxon>
    </lineage>
</organism>
<keyword evidence="3" id="KW-0677">Repeat</keyword>
<feature type="compositionally biased region" description="Basic and acidic residues" evidence="6">
    <location>
        <begin position="62"/>
        <end position="74"/>
    </location>
</feature>
<feature type="compositionally biased region" description="Basic and acidic residues" evidence="6">
    <location>
        <begin position="112"/>
        <end position="123"/>
    </location>
</feature>
<dbReference type="InterPro" id="IPR032675">
    <property type="entry name" value="LRR_dom_sf"/>
</dbReference>
<feature type="region of interest" description="Disordered" evidence="6">
    <location>
        <begin position="1"/>
        <end position="127"/>
    </location>
</feature>
<dbReference type="Gene3D" id="3.80.10.10">
    <property type="entry name" value="Ribonuclease Inhibitor"/>
    <property type="match status" value="2"/>
</dbReference>
<dbReference type="Proteomes" id="UP001295423">
    <property type="component" value="Unassembled WGS sequence"/>
</dbReference>
<dbReference type="Pfam" id="PF00560">
    <property type="entry name" value="LRR_1"/>
    <property type="match status" value="3"/>
</dbReference>
<keyword evidence="9" id="KW-1185">Reference proteome</keyword>
<evidence type="ECO:0000256" key="2">
    <source>
        <dbReference type="ARBA" id="ARBA00022729"/>
    </source>
</evidence>
<evidence type="ECO:0000256" key="7">
    <source>
        <dbReference type="SAM" id="Phobius"/>
    </source>
</evidence>
<keyword evidence="4 7" id="KW-0472">Membrane</keyword>
<reference evidence="8" key="1">
    <citation type="submission" date="2023-08" db="EMBL/GenBank/DDBJ databases">
        <authorList>
            <person name="Audoor S."/>
            <person name="Bilcke G."/>
        </authorList>
    </citation>
    <scope>NUCLEOTIDE SEQUENCE</scope>
</reference>
<feature type="compositionally biased region" description="Basic and acidic residues" evidence="6">
    <location>
        <begin position="7"/>
        <end position="33"/>
    </location>
</feature>
<evidence type="ECO:0000313" key="9">
    <source>
        <dbReference type="Proteomes" id="UP001295423"/>
    </source>
</evidence>
<keyword evidence="7" id="KW-0812">Transmembrane</keyword>
<evidence type="ECO:0000256" key="3">
    <source>
        <dbReference type="ARBA" id="ARBA00022737"/>
    </source>
</evidence>
<protein>
    <recommendedName>
        <fullName evidence="10">L domain-like protein</fullName>
    </recommendedName>
</protein>
<evidence type="ECO:0000256" key="5">
    <source>
        <dbReference type="ARBA" id="ARBA00023180"/>
    </source>
</evidence>
<dbReference type="InterPro" id="IPR001611">
    <property type="entry name" value="Leu-rich_rpt"/>
</dbReference>
<keyword evidence="7" id="KW-1133">Transmembrane helix</keyword>
<evidence type="ECO:0000313" key="8">
    <source>
        <dbReference type="EMBL" id="CAJ1959542.1"/>
    </source>
</evidence>
<comment type="caution">
    <text evidence="8">The sequence shown here is derived from an EMBL/GenBank/DDBJ whole genome shotgun (WGS) entry which is preliminary data.</text>
</comment>
<dbReference type="EMBL" id="CAKOGP040002003">
    <property type="protein sequence ID" value="CAJ1959542.1"/>
    <property type="molecule type" value="Genomic_DNA"/>
</dbReference>
<feature type="transmembrane region" description="Helical" evidence="7">
    <location>
        <begin position="162"/>
        <end position="183"/>
    </location>
</feature>
<dbReference type="FunFam" id="3.80.10.10:FF:000383">
    <property type="entry name" value="Leucine-rich repeat receptor protein kinase EMS1"/>
    <property type="match status" value="2"/>
</dbReference>
<evidence type="ECO:0000256" key="6">
    <source>
        <dbReference type="SAM" id="MobiDB-lite"/>
    </source>
</evidence>
<name>A0AAD2PWA5_9STRA</name>
<keyword evidence="2" id="KW-0732">Signal</keyword>
<dbReference type="PANTHER" id="PTHR45974">
    <property type="entry name" value="RECEPTOR-LIKE PROTEIN 55"/>
    <property type="match status" value="1"/>
</dbReference>
<comment type="subcellular location">
    <subcellularLocation>
        <location evidence="1">Membrane</location>
    </subcellularLocation>
</comment>
<proteinExistence type="predicted"/>
<dbReference type="GO" id="GO:0016020">
    <property type="term" value="C:membrane"/>
    <property type="evidence" value="ECO:0007669"/>
    <property type="project" value="UniProtKB-SubCell"/>
</dbReference>
<sequence>MSDDDNELSHEEARMKELPKRTSGADEGDKKDDEESPSEMAGKAKEFLEDLNENSDDTAEMDTQKMPDMNDKSDSGIAAVSIGGPEPKIPKPPASNRKNLHNKFTESVSSSRDSRLSEGEASKLHGSPLTRFSAGLTDLSDGIFRHGGDDDDREKVASYDKIMWLFFILSFTGAFMLLIGVIAPAPAQKAAQLPLVVGNTSTDCDEIIATLDASEFVDSSALEDESSPQNKAMQWICEHDPAKLDAGDPGFLTRYALAVLFYGTSGRSPTATSVEKTDWINHDSWLTGAGYCSWFGITCVDEEDNLELEVNGEILKIELTQNFLSGKIPAELSAISDAYGFHFDSNFLYGSIPTSLGLLTNLRKLLVSDNKLNGSIPSELGTMVKLRELGLAANKLTGEIPETLDQATHLHYIALEDNHLKGTIPAAIFRSLTALETFHASNNELTGSIPEELYDSTFLSTVRLSENELSGPLLKNLGQMVNLEILHLTGNHFNGPIPDAFSELDLLIECKLGQNEFTGDIPVSLGESLALTELTFEGNTLMGDVPEEICALTEIGSLEFLTADCYTEGEDGGVLDGVVCECCTECF</sequence>
<keyword evidence="5" id="KW-0325">Glycoprotein</keyword>
<evidence type="ECO:0000256" key="4">
    <source>
        <dbReference type="ARBA" id="ARBA00023136"/>
    </source>
</evidence>
<accession>A0AAD2PWA5</accession>
<evidence type="ECO:0008006" key="10">
    <source>
        <dbReference type="Google" id="ProtNLM"/>
    </source>
</evidence>
<feature type="compositionally biased region" description="Acidic residues" evidence="6">
    <location>
        <begin position="49"/>
        <end position="60"/>
    </location>
</feature>
<dbReference type="SUPFAM" id="SSF52058">
    <property type="entry name" value="L domain-like"/>
    <property type="match status" value="1"/>
</dbReference>
<gene>
    <name evidence="8" type="ORF">CYCCA115_LOCUS17963</name>
</gene>